<keyword evidence="5" id="KW-1185">Reference proteome</keyword>
<dbReference type="RefSeq" id="WP_253544010.1">
    <property type="nucleotide sequence ID" value="NZ_JAMYZY010000011.1"/>
</dbReference>
<gene>
    <name evidence="4" type="ORF">NKW50_08360</name>
</gene>
<feature type="compositionally biased region" description="Pro residues" evidence="1">
    <location>
        <begin position="142"/>
        <end position="153"/>
    </location>
</feature>
<evidence type="ECO:0000256" key="2">
    <source>
        <dbReference type="SAM" id="SignalP"/>
    </source>
</evidence>
<comment type="caution">
    <text evidence="4">The sequence shown here is derived from an EMBL/GenBank/DDBJ whole genome shotgun (WGS) entry which is preliminary data.</text>
</comment>
<proteinExistence type="predicted"/>
<evidence type="ECO:0000313" key="5">
    <source>
        <dbReference type="Proteomes" id="UP001523528"/>
    </source>
</evidence>
<dbReference type="SUPFAM" id="SSF103088">
    <property type="entry name" value="OmpA-like"/>
    <property type="match status" value="1"/>
</dbReference>
<sequence>MKKMLSLSCRLSLLCVAGLVGAGTAHAQITTNAQALDSLAGARPEAGATQAGQSVTQHIRTQRHVAPRPAQRPQAQTTTTPKTTQQAAASGTPATQTTQPPQAPATTTTVAQPAAPAPAPAPAPAGGANQAPGQTPVAAPVPVRPPPAATIPDAPPAVPQLTPPPSEVEVHPFPIPPQPTVQVQAKGTLTPIPGGIRLTFAPGSADLNPETHQAILAFGQNLAYKPHVRALVNAYSSGTADDPSLPRRMALTRGLVARSVLMNGGTPSTRIYVRVIGQPKDAKPGTSEDYLDIYQSDAEP</sequence>
<dbReference type="EMBL" id="JAMYZZ010000012">
    <property type="protein sequence ID" value="MCP1258602.1"/>
    <property type="molecule type" value="Genomic_DNA"/>
</dbReference>
<evidence type="ECO:0000259" key="3">
    <source>
        <dbReference type="Pfam" id="PF00691"/>
    </source>
</evidence>
<organism evidence="4 5">
    <name type="scientific">Acetobacter lambici</name>
    <dbReference type="NCBI Taxonomy" id="1332824"/>
    <lineage>
        <taxon>Bacteria</taxon>
        <taxon>Pseudomonadati</taxon>
        <taxon>Pseudomonadota</taxon>
        <taxon>Alphaproteobacteria</taxon>
        <taxon>Acetobacterales</taxon>
        <taxon>Acetobacteraceae</taxon>
        <taxon>Acetobacter</taxon>
    </lineage>
</organism>
<feature type="compositionally biased region" description="Low complexity" evidence="1">
    <location>
        <begin position="124"/>
        <end position="141"/>
    </location>
</feature>
<dbReference type="Pfam" id="PF00691">
    <property type="entry name" value="OmpA"/>
    <property type="match status" value="1"/>
</dbReference>
<dbReference type="Proteomes" id="UP001523528">
    <property type="component" value="Unassembled WGS sequence"/>
</dbReference>
<dbReference type="InterPro" id="IPR006665">
    <property type="entry name" value="OmpA-like"/>
</dbReference>
<keyword evidence="2" id="KW-0732">Signal</keyword>
<name>A0ABT1F078_9PROT</name>
<evidence type="ECO:0000313" key="4">
    <source>
        <dbReference type="EMBL" id="MCP1258602.1"/>
    </source>
</evidence>
<feature type="domain" description="OmpA-like" evidence="3">
    <location>
        <begin position="199"/>
        <end position="287"/>
    </location>
</feature>
<reference evidence="4 5" key="1">
    <citation type="submission" date="2022-06" db="EMBL/GenBank/DDBJ databases">
        <title>Acetobacer genomes from food samples.</title>
        <authorList>
            <person name="Sombolestani A."/>
        </authorList>
    </citation>
    <scope>NUCLEOTIDE SEQUENCE [LARGE SCALE GENOMIC DNA]</scope>
    <source>
        <strain evidence="4 5">R-83285</strain>
    </source>
</reference>
<feature type="compositionally biased region" description="Low complexity" evidence="1">
    <location>
        <begin position="67"/>
        <end position="114"/>
    </location>
</feature>
<accession>A0ABT1F078</accession>
<feature type="compositionally biased region" description="Polar residues" evidence="1">
    <location>
        <begin position="50"/>
        <end position="59"/>
    </location>
</feature>
<dbReference type="InterPro" id="IPR036737">
    <property type="entry name" value="OmpA-like_sf"/>
</dbReference>
<feature type="chain" id="PRO_5045136231" description="OmpA-like domain-containing protein" evidence="2">
    <location>
        <begin position="28"/>
        <end position="300"/>
    </location>
</feature>
<protein>
    <recommendedName>
        <fullName evidence="3">OmpA-like domain-containing protein</fullName>
    </recommendedName>
</protein>
<feature type="region of interest" description="Disordered" evidence="1">
    <location>
        <begin position="279"/>
        <end position="300"/>
    </location>
</feature>
<evidence type="ECO:0000256" key="1">
    <source>
        <dbReference type="SAM" id="MobiDB-lite"/>
    </source>
</evidence>
<feature type="signal peptide" evidence="2">
    <location>
        <begin position="1"/>
        <end position="27"/>
    </location>
</feature>
<feature type="region of interest" description="Disordered" evidence="1">
    <location>
        <begin position="44"/>
        <end position="153"/>
    </location>
</feature>